<sequence length="159" mass="17249">MIPAARPAYLDDMNREFFARLGESRKLLGCASRSGDRPEAVAEDPGYEGQLFLPADGAGDFATPAVELRRTQEIRIRITHLGDIDPARIDVSQQRPAPEGVVDNLPLNSHENQSSGVGITPPRAVRIDRSRPAAIQRVAAWPGLPSVCVHRSIRAHASA</sequence>
<gene>
    <name evidence="1" type="ORF">IFM12276_62320</name>
</gene>
<protein>
    <submittedName>
        <fullName evidence="1">Uncharacterized protein</fullName>
    </submittedName>
</protein>
<organism evidence="1 2">
    <name type="scientific">Nocardia sputorum</name>
    <dbReference type="NCBI Taxonomy" id="2984338"/>
    <lineage>
        <taxon>Bacteria</taxon>
        <taxon>Bacillati</taxon>
        <taxon>Actinomycetota</taxon>
        <taxon>Actinomycetes</taxon>
        <taxon>Mycobacteriales</taxon>
        <taxon>Nocardiaceae</taxon>
        <taxon>Nocardia</taxon>
    </lineage>
</organism>
<reference evidence="1 2" key="1">
    <citation type="submission" date="2022-11" db="EMBL/GenBank/DDBJ databases">
        <title>Genome Sequencing of Nocardia sp. ON39_IFM12276 and assembly.</title>
        <authorList>
            <person name="Shimojima M."/>
            <person name="Toyokawa M."/>
            <person name="Uesaka K."/>
        </authorList>
    </citation>
    <scope>NUCLEOTIDE SEQUENCE [LARGE SCALE GENOMIC DNA]</scope>
    <source>
        <strain evidence="1 2">IFM 12276</strain>
    </source>
</reference>
<evidence type="ECO:0000313" key="2">
    <source>
        <dbReference type="Proteomes" id="UP001317870"/>
    </source>
</evidence>
<evidence type="ECO:0000313" key="1">
    <source>
        <dbReference type="EMBL" id="BDU03204.1"/>
    </source>
</evidence>
<dbReference type="EMBL" id="AP026978">
    <property type="protein sequence ID" value="BDU03204.1"/>
    <property type="molecule type" value="Genomic_DNA"/>
</dbReference>
<name>A0ABM8D6X6_9NOCA</name>
<keyword evidence="2" id="KW-1185">Reference proteome</keyword>
<proteinExistence type="predicted"/>
<accession>A0ABM8D6X6</accession>
<dbReference type="Proteomes" id="UP001317870">
    <property type="component" value="Chromosome"/>
</dbReference>